<gene>
    <name evidence="2" type="ORF">LTR09_007701</name>
</gene>
<evidence type="ECO:0000313" key="2">
    <source>
        <dbReference type="EMBL" id="KAK3051305.1"/>
    </source>
</evidence>
<reference evidence="2" key="1">
    <citation type="submission" date="2023-04" db="EMBL/GenBank/DDBJ databases">
        <title>Black Yeasts Isolated from many extreme environments.</title>
        <authorList>
            <person name="Coleine C."/>
            <person name="Stajich J.E."/>
            <person name="Selbmann L."/>
        </authorList>
    </citation>
    <scope>NUCLEOTIDE SEQUENCE</scope>
    <source>
        <strain evidence="2">CCFEE 5312</strain>
    </source>
</reference>
<accession>A0AAJ0DC93</accession>
<proteinExistence type="predicted"/>
<feature type="region of interest" description="Disordered" evidence="1">
    <location>
        <begin position="148"/>
        <end position="167"/>
    </location>
</feature>
<evidence type="ECO:0000256" key="1">
    <source>
        <dbReference type="SAM" id="MobiDB-lite"/>
    </source>
</evidence>
<comment type="caution">
    <text evidence="2">The sequence shown here is derived from an EMBL/GenBank/DDBJ whole genome shotgun (WGS) entry which is preliminary data.</text>
</comment>
<dbReference type="GO" id="GO:0003735">
    <property type="term" value="F:structural constituent of ribosome"/>
    <property type="evidence" value="ECO:0007669"/>
    <property type="project" value="TreeGrafter"/>
</dbReference>
<dbReference type="AlphaFoldDB" id="A0AAJ0DC93"/>
<keyword evidence="3" id="KW-1185">Reference proteome</keyword>
<dbReference type="GO" id="GO:0070124">
    <property type="term" value="P:mitochondrial translational initiation"/>
    <property type="evidence" value="ECO:0007669"/>
    <property type="project" value="TreeGrafter"/>
</dbReference>
<sequence>MSKSMSSPTARLLQSSRLFSLPRPLPAPINDTLTSAGLYRASDTATLPYPTHQAITTPASSLHRGDFGLKRALPAKTTRHTSTPVVRITAQDTYEHITDFSSAADHVLTERKFAEMGVPIVKKVGKGKAGQGEEKEVSVFEGWIDNTDPDARLSNDRREGGRNGMAAPEPKVMQRWKYAGPWISGMQEGEFARWLGRGIEGRKDEWREFVRKKEVDSRIAQAQRQAREQGEPMTQADIRRLRVEMRPTDEQMTEIEKTLRDTHVSDRLSSNLTALIAEFLDLPNIYQPGSSSPVVKTKTDQLQAWANQFAAEANAEGPPPTTHPSAGLSHLRSNAVMSNHPLYGPQAFPTPIQARVVRARLTSAGQNEHNAKLGAGGFIANDPHSETSSSATANRRATPLAEPDRMTRELDEELEGGNKVWVQAGTAFVDERGRVQVRVQRAEPEALAVRRGGEELERVVEAKRASRLVGMGASSEVAPRGPTSRRGFGID</sequence>
<dbReference type="Pfam" id="PF11709">
    <property type="entry name" value="Mit_ribos_Mrp51"/>
    <property type="match status" value="1"/>
</dbReference>
<dbReference type="InterPro" id="IPR016712">
    <property type="entry name" value="Rbsml_bS1m-like"/>
</dbReference>
<feature type="compositionally biased region" description="Polar residues" evidence="1">
    <location>
        <begin position="386"/>
        <end position="395"/>
    </location>
</feature>
<organism evidence="2 3">
    <name type="scientific">Extremus antarcticus</name>
    <dbReference type="NCBI Taxonomy" id="702011"/>
    <lineage>
        <taxon>Eukaryota</taxon>
        <taxon>Fungi</taxon>
        <taxon>Dikarya</taxon>
        <taxon>Ascomycota</taxon>
        <taxon>Pezizomycotina</taxon>
        <taxon>Dothideomycetes</taxon>
        <taxon>Dothideomycetidae</taxon>
        <taxon>Mycosphaerellales</taxon>
        <taxon>Extremaceae</taxon>
        <taxon>Extremus</taxon>
    </lineage>
</organism>
<dbReference type="GO" id="GO:0005763">
    <property type="term" value="C:mitochondrial small ribosomal subunit"/>
    <property type="evidence" value="ECO:0007669"/>
    <property type="project" value="TreeGrafter"/>
</dbReference>
<dbReference type="PANTHER" id="PTHR28058">
    <property type="entry name" value="37S RIBOSOMAL PROTEIN MRP51, MITOCHONDRIAL"/>
    <property type="match status" value="1"/>
</dbReference>
<evidence type="ECO:0000313" key="3">
    <source>
        <dbReference type="Proteomes" id="UP001271007"/>
    </source>
</evidence>
<feature type="compositionally biased region" description="Basic and acidic residues" evidence="1">
    <location>
        <begin position="149"/>
        <end position="161"/>
    </location>
</feature>
<dbReference type="Proteomes" id="UP001271007">
    <property type="component" value="Unassembled WGS sequence"/>
</dbReference>
<dbReference type="EMBL" id="JAWDJX010000027">
    <property type="protein sequence ID" value="KAK3051305.1"/>
    <property type="molecule type" value="Genomic_DNA"/>
</dbReference>
<dbReference type="PANTHER" id="PTHR28058:SF1">
    <property type="entry name" value="SMALL RIBOSOMAL SUBUNIT PROTEIN BS1M"/>
    <property type="match status" value="1"/>
</dbReference>
<name>A0AAJ0DC93_9PEZI</name>
<feature type="region of interest" description="Disordered" evidence="1">
    <location>
        <begin position="372"/>
        <end position="402"/>
    </location>
</feature>
<protein>
    <submittedName>
        <fullName evidence="2">Uncharacterized protein</fullName>
    </submittedName>
</protein>